<evidence type="ECO:0008006" key="4">
    <source>
        <dbReference type="Google" id="ProtNLM"/>
    </source>
</evidence>
<evidence type="ECO:0000256" key="1">
    <source>
        <dbReference type="SAM" id="MobiDB-lite"/>
    </source>
</evidence>
<protein>
    <recommendedName>
        <fullName evidence="4">Small acid-soluble spore protein P</fullName>
    </recommendedName>
</protein>
<feature type="compositionally biased region" description="Basic and acidic residues" evidence="1">
    <location>
        <begin position="26"/>
        <end position="35"/>
    </location>
</feature>
<feature type="compositionally biased region" description="Basic residues" evidence="1">
    <location>
        <begin position="1"/>
        <end position="15"/>
    </location>
</feature>
<dbReference type="RefSeq" id="WP_198025732.1">
    <property type="nucleotide sequence ID" value="NZ_JAOYEY010000050.1"/>
</dbReference>
<dbReference type="EMBL" id="JAOYEY010000050">
    <property type="protein sequence ID" value="MCV9888486.1"/>
    <property type="molecule type" value="Genomic_DNA"/>
</dbReference>
<keyword evidence="3" id="KW-1185">Reference proteome</keyword>
<organism evidence="2 3">
    <name type="scientific">Metabacillus halosaccharovorans</name>
    <dbReference type="NCBI Taxonomy" id="930124"/>
    <lineage>
        <taxon>Bacteria</taxon>
        <taxon>Bacillati</taxon>
        <taxon>Bacillota</taxon>
        <taxon>Bacilli</taxon>
        <taxon>Bacillales</taxon>
        <taxon>Bacillaceae</taxon>
        <taxon>Metabacillus</taxon>
    </lineage>
</organism>
<sequence length="46" mass="5099">MGKKHRNRNTPKKNNHISPAVLEAEETAHAKEHTSGKRKNGPGNNL</sequence>
<feature type="region of interest" description="Disordered" evidence="1">
    <location>
        <begin position="1"/>
        <end position="46"/>
    </location>
</feature>
<accession>A0ABT3DPM5</accession>
<dbReference type="Proteomes" id="UP001526147">
    <property type="component" value="Unassembled WGS sequence"/>
</dbReference>
<evidence type="ECO:0000313" key="2">
    <source>
        <dbReference type="EMBL" id="MCV9888486.1"/>
    </source>
</evidence>
<reference evidence="2 3" key="1">
    <citation type="submission" date="2022-10" db="EMBL/GenBank/DDBJ databases">
        <title>Draft genome assembly of moderately radiation resistant bacterium Metabacillus halosaccharovorans.</title>
        <authorList>
            <person name="Pal S."/>
            <person name="Gopinathan A."/>
        </authorList>
    </citation>
    <scope>NUCLEOTIDE SEQUENCE [LARGE SCALE GENOMIC DNA]</scope>
    <source>
        <strain evidence="2 3">VITHBRA001</strain>
    </source>
</reference>
<evidence type="ECO:0000313" key="3">
    <source>
        <dbReference type="Proteomes" id="UP001526147"/>
    </source>
</evidence>
<gene>
    <name evidence="2" type="ORF">OIH86_22805</name>
</gene>
<comment type="caution">
    <text evidence="2">The sequence shown here is derived from an EMBL/GenBank/DDBJ whole genome shotgun (WGS) entry which is preliminary data.</text>
</comment>
<name>A0ABT3DPM5_9BACI</name>
<proteinExistence type="predicted"/>